<dbReference type="PANTHER" id="PTHR34702">
    <property type="entry name" value="NA(+)/H(+) ANTIPORTER SUBUNIT F1"/>
    <property type="match status" value="1"/>
</dbReference>
<keyword evidence="11" id="KW-1185">Reference proteome</keyword>
<dbReference type="PIRSF" id="PIRSF028784">
    <property type="entry name" value="MrpF"/>
    <property type="match status" value="1"/>
</dbReference>
<evidence type="ECO:0000256" key="2">
    <source>
        <dbReference type="ARBA" id="ARBA00009212"/>
    </source>
</evidence>
<gene>
    <name evidence="10" type="ORF">SAMN05444515_1204</name>
</gene>
<keyword evidence="6 9" id="KW-1133">Transmembrane helix</keyword>
<name>A0A1H7QZP6_9GAMM</name>
<evidence type="ECO:0000256" key="8">
    <source>
        <dbReference type="PIRNR" id="PIRNR028784"/>
    </source>
</evidence>
<keyword evidence="5 9" id="KW-0812">Transmembrane</keyword>
<dbReference type="STRING" id="1396821.SAMN05444515_1204"/>
<feature type="transmembrane region" description="Helical" evidence="9">
    <location>
        <begin position="6"/>
        <end position="26"/>
    </location>
</feature>
<dbReference type="RefSeq" id="WP_090255335.1">
    <property type="nucleotide sequence ID" value="NZ_FOAA01000020.1"/>
</dbReference>
<sequence>MLEFSIFIAYTVLGVSLVLIFFRLVLGPSLPDRVVALEMLATLTVGFIAVYTLSSGVTAFLDVAMVLALTAFLAAVGFARLIAKGGSQDGD</sequence>
<keyword evidence="7 8" id="KW-0472">Membrane</keyword>
<dbReference type="AlphaFoldDB" id="A0A1H7QZP6"/>
<evidence type="ECO:0000256" key="7">
    <source>
        <dbReference type="ARBA" id="ARBA00023136"/>
    </source>
</evidence>
<reference evidence="11" key="1">
    <citation type="submission" date="2016-10" db="EMBL/GenBank/DDBJ databases">
        <authorList>
            <person name="Varghese N."/>
            <person name="Submissions S."/>
        </authorList>
    </citation>
    <scope>NUCLEOTIDE SEQUENCE [LARGE SCALE GENOMIC DNA]</scope>
    <source>
        <strain evidence="11">DSM 241</strain>
    </source>
</reference>
<comment type="subcellular location">
    <subcellularLocation>
        <location evidence="1 8">Cell membrane</location>
        <topology evidence="1 8">Multi-pass membrane protein</topology>
    </subcellularLocation>
</comment>
<evidence type="ECO:0000256" key="6">
    <source>
        <dbReference type="ARBA" id="ARBA00022989"/>
    </source>
</evidence>
<dbReference type="EMBL" id="FOAA01000020">
    <property type="protein sequence ID" value="SEL53501.1"/>
    <property type="molecule type" value="Genomic_DNA"/>
</dbReference>
<evidence type="ECO:0000256" key="5">
    <source>
        <dbReference type="ARBA" id="ARBA00022692"/>
    </source>
</evidence>
<keyword evidence="8" id="KW-0406">Ion transport</keyword>
<dbReference type="GO" id="GO:0015385">
    <property type="term" value="F:sodium:proton antiporter activity"/>
    <property type="evidence" value="ECO:0007669"/>
    <property type="project" value="TreeGrafter"/>
</dbReference>
<evidence type="ECO:0000256" key="9">
    <source>
        <dbReference type="SAM" id="Phobius"/>
    </source>
</evidence>
<keyword evidence="4 8" id="KW-1003">Cell membrane</keyword>
<dbReference type="PANTHER" id="PTHR34702:SF1">
    <property type="entry name" value="NA(+)_H(+) ANTIPORTER SUBUNIT F"/>
    <property type="match status" value="1"/>
</dbReference>
<dbReference type="NCBIfam" id="NF009243">
    <property type="entry name" value="PRK12599.1-2"/>
    <property type="match status" value="1"/>
</dbReference>
<keyword evidence="8" id="KW-0050">Antiport</keyword>
<evidence type="ECO:0000256" key="1">
    <source>
        <dbReference type="ARBA" id="ARBA00004651"/>
    </source>
</evidence>
<evidence type="ECO:0000313" key="11">
    <source>
        <dbReference type="Proteomes" id="UP000199256"/>
    </source>
</evidence>
<organism evidence="10 11">
    <name type="scientific">Ectothiorhodospira marina</name>
    <dbReference type="NCBI Taxonomy" id="1396821"/>
    <lineage>
        <taxon>Bacteria</taxon>
        <taxon>Pseudomonadati</taxon>
        <taxon>Pseudomonadota</taxon>
        <taxon>Gammaproteobacteria</taxon>
        <taxon>Chromatiales</taxon>
        <taxon>Ectothiorhodospiraceae</taxon>
        <taxon>Ectothiorhodospira</taxon>
    </lineage>
</organism>
<proteinExistence type="inferred from homology"/>
<accession>A0A1H7QZP6</accession>
<dbReference type="InterPro" id="IPR007208">
    <property type="entry name" value="MrpF/PhaF-like"/>
</dbReference>
<evidence type="ECO:0000256" key="3">
    <source>
        <dbReference type="ARBA" id="ARBA00022448"/>
    </source>
</evidence>
<dbReference type="OrthoDB" id="9800226at2"/>
<keyword evidence="3 8" id="KW-0813">Transport</keyword>
<protein>
    <submittedName>
        <fullName evidence="10">Multicomponent Na+:H+ antiporter subunit F</fullName>
    </submittedName>
</protein>
<evidence type="ECO:0000256" key="4">
    <source>
        <dbReference type="ARBA" id="ARBA00022475"/>
    </source>
</evidence>
<dbReference type="Pfam" id="PF04066">
    <property type="entry name" value="MrpF_PhaF"/>
    <property type="match status" value="1"/>
</dbReference>
<dbReference type="Proteomes" id="UP000199256">
    <property type="component" value="Unassembled WGS sequence"/>
</dbReference>
<feature type="transmembrane region" description="Helical" evidence="9">
    <location>
        <begin position="59"/>
        <end position="83"/>
    </location>
</feature>
<dbReference type="GO" id="GO:0005886">
    <property type="term" value="C:plasma membrane"/>
    <property type="evidence" value="ECO:0007669"/>
    <property type="project" value="UniProtKB-SubCell"/>
</dbReference>
<comment type="similarity">
    <text evidence="2 8">Belongs to the CPA3 antiporters (TC 2.A.63) subunit F family.</text>
</comment>
<evidence type="ECO:0000313" key="10">
    <source>
        <dbReference type="EMBL" id="SEL53501.1"/>
    </source>
</evidence>
<feature type="transmembrane region" description="Helical" evidence="9">
    <location>
        <begin position="33"/>
        <end position="53"/>
    </location>
</feature>